<evidence type="ECO:0000313" key="1">
    <source>
        <dbReference type="EMBL" id="MFC3456731.1"/>
    </source>
</evidence>
<proteinExistence type="predicted"/>
<keyword evidence="2" id="KW-1185">Reference proteome</keyword>
<comment type="caution">
    <text evidence="1">The sequence shown here is derived from an EMBL/GenBank/DDBJ whole genome shotgun (WGS) entry which is preliminary data.</text>
</comment>
<organism evidence="1 2">
    <name type="scientific">Massilia haematophila</name>
    <dbReference type="NCBI Taxonomy" id="457923"/>
    <lineage>
        <taxon>Bacteria</taxon>
        <taxon>Pseudomonadati</taxon>
        <taxon>Pseudomonadota</taxon>
        <taxon>Betaproteobacteria</taxon>
        <taxon>Burkholderiales</taxon>
        <taxon>Oxalobacteraceae</taxon>
        <taxon>Telluria group</taxon>
        <taxon>Massilia</taxon>
    </lineage>
</organism>
<sequence>MIAGAIQMAMVTNPGKQLHAKFVALGTLSGRTKDEIIAEVGPPSSVSGLPDGKTLLQWQATGCHMALRFSGEICDGITHEHVHQG</sequence>
<dbReference type="RefSeq" id="WP_379732804.1">
    <property type="nucleotide sequence ID" value="NZ_JBHRVV010000001.1"/>
</dbReference>
<dbReference type="EMBL" id="JBHRVV010000001">
    <property type="protein sequence ID" value="MFC3456731.1"/>
    <property type="molecule type" value="Genomic_DNA"/>
</dbReference>
<accession>A0ABV7PC58</accession>
<dbReference type="Proteomes" id="UP001595665">
    <property type="component" value="Unassembled WGS sequence"/>
</dbReference>
<protein>
    <submittedName>
        <fullName evidence="1">Uncharacterized protein</fullName>
    </submittedName>
</protein>
<gene>
    <name evidence="1" type="ORF">ACFOPH_00490</name>
</gene>
<reference evidence="2" key="1">
    <citation type="journal article" date="2019" name="Int. J. Syst. Evol. Microbiol.">
        <title>The Global Catalogue of Microorganisms (GCM) 10K type strain sequencing project: providing services to taxonomists for standard genome sequencing and annotation.</title>
        <authorList>
            <consortium name="The Broad Institute Genomics Platform"/>
            <consortium name="The Broad Institute Genome Sequencing Center for Infectious Disease"/>
            <person name="Wu L."/>
            <person name="Ma J."/>
        </authorList>
    </citation>
    <scope>NUCLEOTIDE SEQUENCE [LARGE SCALE GENOMIC DNA]</scope>
    <source>
        <strain evidence="2">CCM 7480</strain>
    </source>
</reference>
<name>A0ABV7PC58_9BURK</name>
<evidence type="ECO:0000313" key="2">
    <source>
        <dbReference type="Proteomes" id="UP001595665"/>
    </source>
</evidence>